<reference evidence="2" key="1">
    <citation type="submission" date="2022-11" db="UniProtKB">
        <authorList>
            <consortium name="WormBaseParasite"/>
        </authorList>
    </citation>
    <scope>IDENTIFICATION</scope>
</reference>
<dbReference type="WBParaSite" id="JU765_v2.g13104.t1">
    <property type="protein sequence ID" value="JU765_v2.g13104.t1"/>
    <property type="gene ID" value="JU765_v2.g13104"/>
</dbReference>
<dbReference type="Proteomes" id="UP000887576">
    <property type="component" value="Unplaced"/>
</dbReference>
<proteinExistence type="predicted"/>
<sequence length="453" mass="49722">MIQQMILFSVVFLLAFHQGKANDKPEILEHPLDSIVLRDDPVTMKCRASGTGITYTWFKNGNVLPNDKNSLLLKDGSLFLIHAAGDVTGKDVEVGNYYCNASNEYGYALSNTATVRIAMLKNEFRANPQSTQAVVGSRVTLNCLPPKGLPEPVISWQKGNNTISIQEDGRLSIHPAGDLVIDNVQRSDSGAYKCVATNMVGTVLSNPANLIVQERPVFTKKPENQTVQEGASVHFHCEATGEPLPKISWRKQKGQMPVGRAELKPGSDDPRYASQTLTIKKIRSSDAGVYICQGKSSAGNIDAVVRLTVLMSPELSKIPQNLNVNAGQTAEFECEAEGDPKPGIVWTKQSDPTFTKYAGFSDQNDRIYATDTGHLIIRNSRPSDSGTYTCAAINSITSVFKQAVLMVADKGKRKLSIYVIASQRTPQFLLSHKLPVSFKWFRSLRKTFPVIES</sequence>
<organism evidence="1 2">
    <name type="scientific">Panagrolaimus sp. JU765</name>
    <dbReference type="NCBI Taxonomy" id="591449"/>
    <lineage>
        <taxon>Eukaryota</taxon>
        <taxon>Metazoa</taxon>
        <taxon>Ecdysozoa</taxon>
        <taxon>Nematoda</taxon>
        <taxon>Chromadorea</taxon>
        <taxon>Rhabditida</taxon>
        <taxon>Tylenchina</taxon>
        <taxon>Panagrolaimomorpha</taxon>
        <taxon>Panagrolaimoidea</taxon>
        <taxon>Panagrolaimidae</taxon>
        <taxon>Panagrolaimus</taxon>
    </lineage>
</organism>
<accession>A0AC34Q5D2</accession>
<evidence type="ECO:0000313" key="2">
    <source>
        <dbReference type="WBParaSite" id="JU765_v2.g13104.t1"/>
    </source>
</evidence>
<name>A0AC34Q5D2_9BILA</name>
<protein>
    <submittedName>
        <fullName evidence="2">Ig-like domain-containing protein</fullName>
    </submittedName>
</protein>
<evidence type="ECO:0000313" key="1">
    <source>
        <dbReference type="Proteomes" id="UP000887576"/>
    </source>
</evidence>